<evidence type="ECO:0000313" key="2">
    <source>
        <dbReference type="EMBL" id="CAB4940115.1"/>
    </source>
</evidence>
<dbReference type="EMBL" id="CAFBMK010000235">
    <property type="protein sequence ID" value="CAB4940115.1"/>
    <property type="molecule type" value="Genomic_DNA"/>
</dbReference>
<organism evidence="2">
    <name type="scientific">freshwater metagenome</name>
    <dbReference type="NCBI Taxonomy" id="449393"/>
    <lineage>
        <taxon>unclassified sequences</taxon>
        <taxon>metagenomes</taxon>
        <taxon>ecological metagenomes</taxon>
    </lineage>
</organism>
<evidence type="ECO:0000256" key="1">
    <source>
        <dbReference type="SAM" id="MobiDB-lite"/>
    </source>
</evidence>
<accession>A0A6J7J9Z9</accession>
<protein>
    <submittedName>
        <fullName evidence="2">Unannotated protein</fullName>
    </submittedName>
</protein>
<dbReference type="SUPFAM" id="SSF48452">
    <property type="entry name" value="TPR-like"/>
    <property type="match status" value="1"/>
</dbReference>
<dbReference type="Gene3D" id="1.25.40.10">
    <property type="entry name" value="Tetratricopeptide repeat domain"/>
    <property type="match status" value="1"/>
</dbReference>
<reference evidence="2" key="1">
    <citation type="submission" date="2020-05" db="EMBL/GenBank/DDBJ databases">
        <authorList>
            <person name="Chiriac C."/>
            <person name="Salcher M."/>
            <person name="Ghai R."/>
            <person name="Kavagutti S V."/>
        </authorList>
    </citation>
    <scope>NUCLEOTIDE SEQUENCE</scope>
</reference>
<gene>
    <name evidence="2" type="ORF">UFOPK3564_02895</name>
</gene>
<name>A0A6J7J9Z9_9ZZZZ</name>
<proteinExistence type="predicted"/>
<dbReference type="AlphaFoldDB" id="A0A6J7J9Z9"/>
<feature type="region of interest" description="Disordered" evidence="1">
    <location>
        <begin position="122"/>
        <end position="202"/>
    </location>
</feature>
<feature type="compositionally biased region" description="Low complexity" evidence="1">
    <location>
        <begin position="147"/>
        <end position="161"/>
    </location>
</feature>
<sequence>MSEPTAYELYRSGIDLLERHDHHAAALPLRRARDLEPTTGMVREALGRALFGAQRYREAAEEFGVLVELEPVNHYAQFCLGRALQLQGRHAEARPPLTMAALLQPQRADYAVYRDRTLAALAGDAPAPEDRPAPAVDPGADEPPPGSRRSGAGPWGAPATEAGGGATDAGSGSGGSDATGDDVDPERADGPPEDLGGPPPRA</sequence>
<dbReference type="InterPro" id="IPR011990">
    <property type="entry name" value="TPR-like_helical_dom_sf"/>
</dbReference>
<feature type="compositionally biased region" description="Gly residues" evidence="1">
    <location>
        <begin position="162"/>
        <end position="177"/>
    </location>
</feature>